<keyword evidence="2 6" id="KW-0812">Transmembrane</keyword>
<dbReference type="OrthoDB" id="100006at2759"/>
<evidence type="ECO:0000256" key="1">
    <source>
        <dbReference type="ARBA" id="ARBA00004141"/>
    </source>
</evidence>
<keyword evidence="4 6" id="KW-0472">Membrane</keyword>
<feature type="region of interest" description="Disordered" evidence="5">
    <location>
        <begin position="259"/>
        <end position="300"/>
    </location>
</feature>
<reference evidence="8 9" key="1">
    <citation type="submission" date="2016-06" db="EMBL/GenBank/DDBJ databases">
        <title>Evolution of pathogenesis and genome organization in the Tremellales.</title>
        <authorList>
            <person name="Cuomo C."/>
            <person name="Litvintseva A."/>
            <person name="Heitman J."/>
            <person name="Chen Y."/>
            <person name="Sun S."/>
            <person name="Springer D."/>
            <person name="Dromer F."/>
            <person name="Young S."/>
            <person name="Zeng Q."/>
            <person name="Chapman S."/>
            <person name="Gujja S."/>
            <person name="Saif S."/>
            <person name="Birren B."/>
        </authorList>
    </citation>
    <scope>NUCLEOTIDE SEQUENCE [LARGE SCALE GENOMIC DNA]</scope>
    <source>
        <strain evidence="8 9">ATCC 28783</strain>
    </source>
</reference>
<gene>
    <name evidence="8" type="ORF">M231_02315</name>
</gene>
<sequence>MPHWQRLTVIGDVVISSLTIIGASYLLLSLFKKGTGKLRVRLLVGMVVSDLSLGLMLIVPSIMWLTGFRFQTGSAGCNIHGFFLTIILFTQNMWTILIAVGTTLLLKYPLSSATTLFERWSFLSWPFVITVSVIQSGGWWAGYGWVSQGNICYYASHPLKDNLDARDLIQFIPRATVFVIIVTAYTRLYSFLRRPDTIQLSTHFASGQRQVDVDPPPGPARGHLRRNKNGIGSPMNPDAPWEQMEFVHIGRTKLTQSINDEAASPSHPPSVDFGEAHKAVAHPSTSQAPISYSHQPSAPPSTVMLGDELLPSPSRDMSITSTLDGSREGEGLISSVEERCPVHTFDQESSRRPTSILLPPRPLSEVHSMTDAQDQYSLGDISRSPGMEHANREGEEDGEGLPGQTMAEFFNDCQVTTVGTVNGEKPERGNKPLMSASAYFNRQASLLMLYFPLAVSSSFIYRQNHCRTPYSSSSVFLYSSPAITRTPYVMVSGTIDEVSKAD</sequence>
<feature type="transmembrane region" description="Helical" evidence="6">
    <location>
        <begin position="40"/>
        <end position="62"/>
    </location>
</feature>
<protein>
    <recommendedName>
        <fullName evidence="7">Glucose receptor Git3-like N-terminal domain-containing protein</fullName>
    </recommendedName>
</protein>
<feature type="region of interest" description="Disordered" evidence="5">
    <location>
        <begin position="207"/>
        <end position="235"/>
    </location>
</feature>
<dbReference type="Pfam" id="PF11710">
    <property type="entry name" value="Git3"/>
    <property type="match status" value="1"/>
</dbReference>
<dbReference type="EMBL" id="SDIL01000018">
    <property type="protein sequence ID" value="RXK40482.1"/>
    <property type="molecule type" value="Genomic_DNA"/>
</dbReference>
<dbReference type="InParanoid" id="A0A4Q1BRG9"/>
<dbReference type="AlphaFoldDB" id="A0A4Q1BRG9"/>
<evidence type="ECO:0000313" key="8">
    <source>
        <dbReference type="EMBL" id="RXK40482.1"/>
    </source>
</evidence>
<dbReference type="PANTHER" id="PTHR23112:SF0">
    <property type="entry name" value="TRANSMEMBRANE PROTEIN 116"/>
    <property type="match status" value="1"/>
</dbReference>
<dbReference type="PANTHER" id="PTHR23112">
    <property type="entry name" value="G PROTEIN-COUPLED RECEPTOR 157-RELATED"/>
    <property type="match status" value="1"/>
</dbReference>
<feature type="region of interest" description="Disordered" evidence="5">
    <location>
        <begin position="376"/>
        <end position="404"/>
    </location>
</feature>
<feature type="transmembrane region" description="Helical" evidence="6">
    <location>
        <begin position="120"/>
        <end position="141"/>
    </location>
</feature>
<dbReference type="SUPFAM" id="SSF81321">
    <property type="entry name" value="Family A G protein-coupled receptor-like"/>
    <property type="match status" value="1"/>
</dbReference>
<dbReference type="Proteomes" id="UP000289152">
    <property type="component" value="Unassembled WGS sequence"/>
</dbReference>
<name>A0A4Q1BRG9_TREME</name>
<dbReference type="GO" id="GO:0005886">
    <property type="term" value="C:plasma membrane"/>
    <property type="evidence" value="ECO:0007669"/>
    <property type="project" value="TreeGrafter"/>
</dbReference>
<dbReference type="GO" id="GO:0007189">
    <property type="term" value="P:adenylate cyclase-activating G protein-coupled receptor signaling pathway"/>
    <property type="evidence" value="ECO:0007669"/>
    <property type="project" value="TreeGrafter"/>
</dbReference>
<evidence type="ECO:0000256" key="3">
    <source>
        <dbReference type="ARBA" id="ARBA00022989"/>
    </source>
</evidence>
<evidence type="ECO:0000259" key="7">
    <source>
        <dbReference type="Pfam" id="PF11710"/>
    </source>
</evidence>
<evidence type="ECO:0000256" key="6">
    <source>
        <dbReference type="SAM" id="Phobius"/>
    </source>
</evidence>
<keyword evidence="3 6" id="KW-1133">Transmembrane helix</keyword>
<accession>A0A4Q1BRG9</accession>
<feature type="transmembrane region" description="Helical" evidence="6">
    <location>
        <begin position="6"/>
        <end position="28"/>
    </location>
</feature>
<comment type="caution">
    <text evidence="8">The sequence shown here is derived from an EMBL/GenBank/DDBJ whole genome shotgun (WGS) entry which is preliminary data.</text>
</comment>
<evidence type="ECO:0000256" key="5">
    <source>
        <dbReference type="SAM" id="MobiDB-lite"/>
    </source>
</evidence>
<dbReference type="InterPro" id="IPR023041">
    <property type="entry name" value="Glucose_rcpt_Git3-like_N"/>
</dbReference>
<comment type="subcellular location">
    <subcellularLocation>
        <location evidence="1">Membrane</location>
        <topology evidence="1">Multi-pass membrane protein</topology>
    </subcellularLocation>
</comment>
<feature type="compositionally biased region" description="Polar residues" evidence="5">
    <location>
        <begin position="283"/>
        <end position="296"/>
    </location>
</feature>
<evidence type="ECO:0000256" key="4">
    <source>
        <dbReference type="ARBA" id="ARBA00023136"/>
    </source>
</evidence>
<proteinExistence type="predicted"/>
<feature type="transmembrane region" description="Helical" evidence="6">
    <location>
        <begin position="82"/>
        <end position="108"/>
    </location>
</feature>
<keyword evidence="9" id="KW-1185">Reference proteome</keyword>
<dbReference type="Gene3D" id="1.20.1070.10">
    <property type="entry name" value="Rhodopsin 7-helix transmembrane proteins"/>
    <property type="match status" value="1"/>
</dbReference>
<dbReference type="GO" id="GO:0004930">
    <property type="term" value="F:G protein-coupled receptor activity"/>
    <property type="evidence" value="ECO:0007669"/>
    <property type="project" value="TreeGrafter"/>
</dbReference>
<evidence type="ECO:0000256" key="2">
    <source>
        <dbReference type="ARBA" id="ARBA00022692"/>
    </source>
</evidence>
<evidence type="ECO:0000313" key="9">
    <source>
        <dbReference type="Proteomes" id="UP000289152"/>
    </source>
</evidence>
<feature type="domain" description="Glucose receptor Git3-like N-terminal" evidence="7">
    <location>
        <begin position="10"/>
        <end position="194"/>
    </location>
</feature>
<feature type="transmembrane region" description="Helical" evidence="6">
    <location>
        <begin position="168"/>
        <end position="186"/>
    </location>
</feature>
<organism evidence="8 9">
    <name type="scientific">Tremella mesenterica</name>
    <name type="common">Jelly fungus</name>
    <dbReference type="NCBI Taxonomy" id="5217"/>
    <lineage>
        <taxon>Eukaryota</taxon>
        <taxon>Fungi</taxon>
        <taxon>Dikarya</taxon>
        <taxon>Basidiomycota</taxon>
        <taxon>Agaricomycotina</taxon>
        <taxon>Tremellomycetes</taxon>
        <taxon>Tremellales</taxon>
        <taxon>Tremellaceae</taxon>
        <taxon>Tremella</taxon>
    </lineage>
</organism>
<dbReference type="VEuPathDB" id="FungiDB:TREMEDRAFT_34775"/>
<dbReference type="CDD" id="cd00637">
    <property type="entry name" value="7tm_classA_rhodopsin-like"/>
    <property type="match status" value="1"/>
</dbReference>